<gene>
    <name evidence="1" type="ORF">S01H1_64336</name>
</gene>
<reference evidence="1" key="1">
    <citation type="journal article" date="2014" name="Front. Microbiol.">
        <title>High frequency of phylogenetically diverse reductive dehalogenase-homologous genes in deep subseafloor sedimentary metagenomes.</title>
        <authorList>
            <person name="Kawai M."/>
            <person name="Futagami T."/>
            <person name="Toyoda A."/>
            <person name="Takaki Y."/>
            <person name="Nishi S."/>
            <person name="Hori S."/>
            <person name="Arai W."/>
            <person name="Tsubouchi T."/>
            <person name="Morono Y."/>
            <person name="Uchiyama I."/>
            <person name="Ito T."/>
            <person name="Fujiyama A."/>
            <person name="Inagaki F."/>
            <person name="Takami H."/>
        </authorList>
    </citation>
    <scope>NUCLEOTIDE SEQUENCE</scope>
    <source>
        <strain evidence="1">Expedition CK06-06</strain>
    </source>
</reference>
<comment type="caution">
    <text evidence="1">The sequence shown here is derived from an EMBL/GenBank/DDBJ whole genome shotgun (WGS) entry which is preliminary data.</text>
</comment>
<proteinExistence type="predicted"/>
<name>X0XE86_9ZZZZ</name>
<dbReference type="EMBL" id="BARS01042400">
    <property type="protein sequence ID" value="GAG41479.1"/>
    <property type="molecule type" value="Genomic_DNA"/>
</dbReference>
<protein>
    <submittedName>
        <fullName evidence="1">Uncharacterized protein</fullName>
    </submittedName>
</protein>
<evidence type="ECO:0000313" key="1">
    <source>
        <dbReference type="EMBL" id="GAG41479.1"/>
    </source>
</evidence>
<feature type="non-terminal residue" evidence="1">
    <location>
        <position position="33"/>
    </location>
</feature>
<sequence>MIAENIISQPKYSNKLKNLVLICEAMDEFAEAL</sequence>
<accession>X0XE86</accession>
<dbReference type="AlphaFoldDB" id="X0XE86"/>
<organism evidence="1">
    <name type="scientific">marine sediment metagenome</name>
    <dbReference type="NCBI Taxonomy" id="412755"/>
    <lineage>
        <taxon>unclassified sequences</taxon>
        <taxon>metagenomes</taxon>
        <taxon>ecological metagenomes</taxon>
    </lineage>
</organism>